<comment type="subcellular location">
    <subcellularLocation>
        <location evidence="1">Endoplasmic reticulum membrane</location>
        <topology evidence="1">Single-pass type IV membrane protein</topology>
    </subcellularLocation>
</comment>
<dbReference type="RefSeq" id="XP_066924111.1">
    <property type="nucleotide sequence ID" value="XM_067068010.1"/>
</dbReference>
<evidence type="ECO:0000256" key="6">
    <source>
        <dbReference type="ARBA" id="ARBA00022824"/>
    </source>
</evidence>
<feature type="compositionally biased region" description="Basic and acidic residues" evidence="12">
    <location>
        <begin position="143"/>
        <end position="157"/>
    </location>
</feature>
<evidence type="ECO:0000256" key="9">
    <source>
        <dbReference type="ARBA" id="ARBA00022989"/>
    </source>
</evidence>
<comment type="similarity">
    <text evidence="2">Belongs to the USE1 family.</text>
</comment>
<dbReference type="GO" id="GO:0005484">
    <property type="term" value="F:SNAP receptor activity"/>
    <property type="evidence" value="ECO:0007669"/>
    <property type="project" value="TreeGrafter"/>
</dbReference>
<evidence type="ECO:0000313" key="15">
    <source>
        <dbReference type="Proteomes" id="UP000594262"/>
    </source>
</evidence>
<dbReference type="GO" id="GO:0005789">
    <property type="term" value="C:endoplasmic reticulum membrane"/>
    <property type="evidence" value="ECO:0007669"/>
    <property type="project" value="UniProtKB-SubCell"/>
</dbReference>
<sequence>MGRQSKTEINLQRLLRHCETMATESQHKETKVNWRLAKYLETADDQICKMETDKNVKVPEEVITEYKRKVTFLKDVVQAEKTQDPLERILICQHLLPTSVISSTSSINLDEEQQRNTNNKTKELHLQIKGKHQNDLRRQLLGEKGSHPHSLSKRETENNTENNIDEIIKQHHDIQEKVAEEMILMTQHMKQTTLRSRDIINKDKQELERSNKVVDHNIQKLKVESDRLEEMNKRRCSCSIWVMLGVVCIVFVNMIIFIKFFPKKRGY</sequence>
<evidence type="ECO:0000256" key="3">
    <source>
        <dbReference type="ARBA" id="ARBA00015843"/>
    </source>
</evidence>
<keyword evidence="10 13" id="KW-0472">Membrane</keyword>
<dbReference type="EnsemblMetazoa" id="CLYHEMT021162.1">
    <property type="protein sequence ID" value="CLYHEMP021162.1"/>
    <property type="gene ID" value="CLYHEMG021162"/>
</dbReference>
<dbReference type="PANTHER" id="PTHR13050">
    <property type="entry name" value="USE1-LIKE PROTEIN"/>
    <property type="match status" value="1"/>
</dbReference>
<feature type="region of interest" description="Disordered" evidence="12">
    <location>
        <begin position="143"/>
        <end position="162"/>
    </location>
</feature>
<keyword evidence="15" id="KW-1185">Reference proteome</keyword>
<proteinExistence type="inferred from homology"/>
<evidence type="ECO:0000313" key="14">
    <source>
        <dbReference type="EnsemblMetazoa" id="CLYHEMP021162.1"/>
    </source>
</evidence>
<dbReference type="PANTHER" id="PTHR13050:SF7">
    <property type="entry name" value="VESICLE TRANSPORT PROTEIN USE1"/>
    <property type="match status" value="1"/>
</dbReference>
<dbReference type="Proteomes" id="UP000594262">
    <property type="component" value="Unplaced"/>
</dbReference>
<dbReference type="AlphaFoldDB" id="A0A7M5XD07"/>
<evidence type="ECO:0000256" key="10">
    <source>
        <dbReference type="ARBA" id="ARBA00023136"/>
    </source>
</evidence>
<dbReference type="GO" id="GO:0015031">
    <property type="term" value="P:protein transport"/>
    <property type="evidence" value="ECO:0007669"/>
    <property type="project" value="UniProtKB-KW"/>
</dbReference>
<evidence type="ECO:0000256" key="8">
    <source>
        <dbReference type="ARBA" id="ARBA00022927"/>
    </source>
</evidence>
<keyword evidence="4" id="KW-0813">Transport</keyword>
<keyword evidence="6" id="KW-0256">Endoplasmic reticulum</keyword>
<protein>
    <recommendedName>
        <fullName evidence="3">Vesicle transport protein USE1</fullName>
    </recommendedName>
    <alternativeName>
        <fullName evidence="11">USE1-like protein</fullName>
    </alternativeName>
</protein>
<dbReference type="GO" id="GO:0006890">
    <property type="term" value="P:retrograde vesicle-mediated transport, Golgi to endoplasmic reticulum"/>
    <property type="evidence" value="ECO:0007669"/>
    <property type="project" value="TreeGrafter"/>
</dbReference>
<organism evidence="14 15">
    <name type="scientific">Clytia hemisphaerica</name>
    <dbReference type="NCBI Taxonomy" id="252671"/>
    <lineage>
        <taxon>Eukaryota</taxon>
        <taxon>Metazoa</taxon>
        <taxon>Cnidaria</taxon>
        <taxon>Hydrozoa</taxon>
        <taxon>Hydroidolina</taxon>
        <taxon>Leptothecata</taxon>
        <taxon>Obeliida</taxon>
        <taxon>Clytiidae</taxon>
        <taxon>Clytia</taxon>
    </lineage>
</organism>
<evidence type="ECO:0000256" key="13">
    <source>
        <dbReference type="SAM" id="Phobius"/>
    </source>
</evidence>
<evidence type="ECO:0000256" key="5">
    <source>
        <dbReference type="ARBA" id="ARBA00022692"/>
    </source>
</evidence>
<name>A0A7M5XD07_9CNID</name>
<keyword evidence="5 13" id="KW-0812">Transmembrane</keyword>
<dbReference type="InterPro" id="IPR019150">
    <property type="entry name" value="Vesicle_transport_protein_Use1"/>
</dbReference>
<accession>A0A7M5XD07</accession>
<evidence type="ECO:0000256" key="11">
    <source>
        <dbReference type="ARBA" id="ARBA00032711"/>
    </source>
</evidence>
<reference evidence="14" key="1">
    <citation type="submission" date="2021-01" db="UniProtKB">
        <authorList>
            <consortium name="EnsemblMetazoa"/>
        </authorList>
    </citation>
    <scope>IDENTIFICATION</scope>
</reference>
<dbReference type="GeneID" id="136811407"/>
<evidence type="ECO:0000256" key="2">
    <source>
        <dbReference type="ARBA" id="ARBA00007891"/>
    </source>
</evidence>
<evidence type="ECO:0000256" key="4">
    <source>
        <dbReference type="ARBA" id="ARBA00022448"/>
    </source>
</evidence>
<keyword evidence="9 13" id="KW-1133">Transmembrane helix</keyword>
<keyword evidence="7" id="KW-0931">ER-Golgi transport</keyword>
<feature type="transmembrane region" description="Helical" evidence="13">
    <location>
        <begin position="240"/>
        <end position="261"/>
    </location>
</feature>
<evidence type="ECO:0000256" key="12">
    <source>
        <dbReference type="SAM" id="MobiDB-lite"/>
    </source>
</evidence>
<dbReference type="OrthoDB" id="4506189at2759"/>
<evidence type="ECO:0000256" key="7">
    <source>
        <dbReference type="ARBA" id="ARBA00022892"/>
    </source>
</evidence>
<keyword evidence="8" id="KW-0653">Protein transport</keyword>
<dbReference type="CDD" id="cd15860">
    <property type="entry name" value="SNARE_USE1"/>
    <property type="match status" value="1"/>
</dbReference>
<dbReference type="Pfam" id="PF09753">
    <property type="entry name" value="Use1"/>
    <property type="match status" value="1"/>
</dbReference>
<dbReference type="GO" id="GO:0031201">
    <property type="term" value="C:SNARE complex"/>
    <property type="evidence" value="ECO:0007669"/>
    <property type="project" value="TreeGrafter"/>
</dbReference>
<evidence type="ECO:0000256" key="1">
    <source>
        <dbReference type="ARBA" id="ARBA00004163"/>
    </source>
</evidence>